<accession>A0A1H3SQU1</accession>
<reference evidence="1 2" key="1">
    <citation type="submission" date="2016-10" db="EMBL/GenBank/DDBJ databases">
        <authorList>
            <person name="Varghese N."/>
            <person name="Submissions S."/>
        </authorList>
    </citation>
    <scope>NUCLEOTIDE SEQUENCE [LARGE SCALE GENOMIC DNA]</scope>
    <source>
        <strain evidence="1 2">DSM 17997</strain>
    </source>
</reference>
<organism evidence="1 2">
    <name type="scientific">Rhodonellum ikkaensis</name>
    <dbReference type="NCBI Taxonomy" id="336829"/>
    <lineage>
        <taxon>Bacteria</taxon>
        <taxon>Pseudomonadati</taxon>
        <taxon>Bacteroidota</taxon>
        <taxon>Cytophagia</taxon>
        <taxon>Cytophagales</taxon>
        <taxon>Cytophagaceae</taxon>
        <taxon>Rhodonellum</taxon>
    </lineage>
</organism>
<comment type="caution">
    <text evidence="1">The sequence shown here is derived from an EMBL/GenBank/DDBJ whole genome shotgun (WGS) entry which is preliminary data.</text>
</comment>
<gene>
    <name evidence="1" type="ORF">SAMN05444412_11320</name>
</gene>
<proteinExistence type="predicted"/>
<dbReference type="EMBL" id="FNQC01000013">
    <property type="protein sequence ID" value="SDZ40322.1"/>
    <property type="molecule type" value="Genomic_DNA"/>
</dbReference>
<keyword evidence="2" id="KW-1185">Reference proteome</keyword>
<name>A0A1H3SQU1_9BACT</name>
<dbReference type="Proteomes" id="UP000199663">
    <property type="component" value="Unassembled WGS sequence"/>
</dbReference>
<protein>
    <submittedName>
        <fullName evidence="1">Uncharacterized protein</fullName>
    </submittedName>
</protein>
<sequence length="37" mass="4234">MTQFQDGMELVLQNKGYGSDLKVFYLSGICQWVLSAY</sequence>
<evidence type="ECO:0000313" key="2">
    <source>
        <dbReference type="Proteomes" id="UP000199663"/>
    </source>
</evidence>
<evidence type="ECO:0000313" key="1">
    <source>
        <dbReference type="EMBL" id="SDZ40322.1"/>
    </source>
</evidence>